<evidence type="ECO:0000313" key="1">
    <source>
        <dbReference type="EMBL" id="KAI9919742.1"/>
    </source>
</evidence>
<keyword evidence="2" id="KW-1185">Reference proteome</keyword>
<protein>
    <submittedName>
        <fullName evidence="1">Uncharacterized protein</fullName>
    </submittedName>
</protein>
<proteinExistence type="predicted"/>
<dbReference type="EMBL" id="CM047590">
    <property type="protein sequence ID" value="KAI9919742.1"/>
    <property type="molecule type" value="Genomic_DNA"/>
</dbReference>
<accession>A0ACC0WMC5</accession>
<organism evidence="1 2">
    <name type="scientific">Peronosclerospora sorghi</name>
    <dbReference type="NCBI Taxonomy" id="230839"/>
    <lineage>
        <taxon>Eukaryota</taxon>
        <taxon>Sar</taxon>
        <taxon>Stramenopiles</taxon>
        <taxon>Oomycota</taxon>
        <taxon>Peronosporomycetes</taxon>
        <taxon>Peronosporales</taxon>
        <taxon>Peronosporaceae</taxon>
        <taxon>Peronosclerospora</taxon>
    </lineage>
</organism>
<reference evidence="1 2" key="1">
    <citation type="journal article" date="2022" name="bioRxiv">
        <title>The genome of the oomycete Peronosclerospora sorghi, a cosmopolitan pathogen of maize and sorghum, is inflated with dispersed pseudogenes.</title>
        <authorList>
            <person name="Fletcher K."/>
            <person name="Martin F."/>
            <person name="Isakeit T."/>
            <person name="Cavanaugh K."/>
            <person name="Magill C."/>
            <person name="Michelmore R."/>
        </authorList>
    </citation>
    <scope>NUCLEOTIDE SEQUENCE [LARGE SCALE GENOMIC DNA]</scope>
    <source>
        <strain evidence="1">P6</strain>
    </source>
</reference>
<gene>
    <name evidence="1" type="ORF">PsorP6_017479</name>
</gene>
<dbReference type="Proteomes" id="UP001163321">
    <property type="component" value="Chromosome 11"/>
</dbReference>
<evidence type="ECO:0000313" key="2">
    <source>
        <dbReference type="Proteomes" id="UP001163321"/>
    </source>
</evidence>
<sequence length="109" mass="11644">MPEKLSAPFPAKLPAPFPNEPPAPFAAELPAPFLAALSAPFTSDLSSSTPNAYETPNKLLISITIAVRPFTGSALRDNMLPPPEVEYASGEKLEDDVQTFARGQGYGRE</sequence>
<name>A0ACC0WMC5_9STRA</name>
<comment type="caution">
    <text evidence="1">The sequence shown here is derived from an EMBL/GenBank/DDBJ whole genome shotgun (WGS) entry which is preliminary data.</text>
</comment>